<evidence type="ECO:0000259" key="2">
    <source>
        <dbReference type="Pfam" id="PF24883"/>
    </source>
</evidence>
<keyword evidence="5" id="KW-1185">Reference proteome</keyword>
<dbReference type="InterPro" id="IPR056884">
    <property type="entry name" value="NPHP3-like_N"/>
</dbReference>
<dbReference type="SUPFAM" id="SSF52540">
    <property type="entry name" value="P-loop containing nucleoside triphosphate hydrolases"/>
    <property type="match status" value="1"/>
</dbReference>
<dbReference type="Pfam" id="PF24883">
    <property type="entry name" value="NPHP3_N"/>
    <property type="match status" value="1"/>
</dbReference>
<accession>A0A2J6Q0Q9</accession>
<dbReference type="Proteomes" id="UP000235672">
    <property type="component" value="Unassembled WGS sequence"/>
</dbReference>
<name>A0A2J6Q0Q9_9HELO</name>
<reference evidence="4 5" key="1">
    <citation type="submission" date="2016-05" db="EMBL/GenBank/DDBJ databases">
        <title>A degradative enzymes factory behind the ericoid mycorrhizal symbiosis.</title>
        <authorList>
            <consortium name="DOE Joint Genome Institute"/>
            <person name="Martino E."/>
            <person name="Morin E."/>
            <person name="Grelet G."/>
            <person name="Kuo A."/>
            <person name="Kohler A."/>
            <person name="Daghino S."/>
            <person name="Barry K."/>
            <person name="Choi C."/>
            <person name="Cichocki N."/>
            <person name="Clum A."/>
            <person name="Copeland A."/>
            <person name="Hainaut M."/>
            <person name="Haridas S."/>
            <person name="Labutti K."/>
            <person name="Lindquist E."/>
            <person name="Lipzen A."/>
            <person name="Khouja H.-R."/>
            <person name="Murat C."/>
            <person name="Ohm R."/>
            <person name="Olson A."/>
            <person name="Spatafora J."/>
            <person name="Veneault-Fourrey C."/>
            <person name="Henrissat B."/>
            <person name="Grigoriev I."/>
            <person name="Martin F."/>
            <person name="Perotto S."/>
        </authorList>
    </citation>
    <scope>NUCLEOTIDE SEQUENCE [LARGE SCALE GENOMIC DNA]</scope>
    <source>
        <strain evidence="4 5">UAMH 7357</strain>
    </source>
</reference>
<keyword evidence="1" id="KW-0677">Repeat</keyword>
<protein>
    <submittedName>
        <fullName evidence="4">Uncharacterized protein</fullName>
    </submittedName>
</protein>
<sequence>MLLTWLKHGTGLFWVSGKAGSGKSTLMKFIANHPTTRRSLEEWASPKGVVIATHYFWAAGTEIQKSQHGLLRSLLYDICRMCPKHILDICPVRWSRTNLMDSTHAREWSTHELLEALRALARRTVTLAKYCMFIDGVDEFNGDHFELCQVLKELSASPNVKCCLSSRPFNVFEDAFGGGQCQKLNIHDLTREDISVYAQSRLMEHPRWTEASFSKEQMETVINSITERADGVFLWVFLVTRSLRDGLVNGDTVRDLQKRLESLPTDLEAFFKHMLDLVEDHYHQTMARVLRIAINARQSLDLQFYQIYEFEAEDEDYALNQSTEWYAPGRLDATLDQCRRRINARCGGLLEIRNNRVEFLHRTVRDFFLTREMNDYLCQKAGNDFMVNLSTIKVYVFLFRCWLQNETWFPLAQDEPFSRESLKYANDAIEEYEDAALMLLDAVGDLYQNIAGSSDFDFLNVPPDYIFRSEILRAGVDKYVSIKLRKFPSFFDSIFESPL</sequence>
<dbReference type="PANTHER" id="PTHR10039">
    <property type="entry name" value="AMELOGENIN"/>
    <property type="match status" value="1"/>
</dbReference>
<dbReference type="Gene3D" id="3.40.50.300">
    <property type="entry name" value="P-loop containing nucleotide triphosphate hydrolases"/>
    <property type="match status" value="1"/>
</dbReference>
<dbReference type="InterPro" id="IPR056693">
    <property type="entry name" value="DUF7791"/>
</dbReference>
<feature type="non-terminal residue" evidence="4">
    <location>
        <position position="499"/>
    </location>
</feature>
<proteinExistence type="predicted"/>
<evidence type="ECO:0000259" key="3">
    <source>
        <dbReference type="Pfam" id="PF25053"/>
    </source>
</evidence>
<evidence type="ECO:0000256" key="1">
    <source>
        <dbReference type="ARBA" id="ARBA00022737"/>
    </source>
</evidence>
<dbReference type="PANTHER" id="PTHR10039:SF5">
    <property type="entry name" value="NACHT DOMAIN-CONTAINING PROTEIN"/>
    <property type="match status" value="1"/>
</dbReference>
<dbReference type="InterPro" id="IPR027417">
    <property type="entry name" value="P-loop_NTPase"/>
</dbReference>
<dbReference type="EMBL" id="KZ613487">
    <property type="protein sequence ID" value="PMD19838.1"/>
    <property type="molecule type" value="Genomic_DNA"/>
</dbReference>
<gene>
    <name evidence="4" type="ORF">NA56DRAFT_574686</name>
</gene>
<evidence type="ECO:0000313" key="5">
    <source>
        <dbReference type="Proteomes" id="UP000235672"/>
    </source>
</evidence>
<organism evidence="4 5">
    <name type="scientific">Hyaloscypha hepaticicola</name>
    <dbReference type="NCBI Taxonomy" id="2082293"/>
    <lineage>
        <taxon>Eukaryota</taxon>
        <taxon>Fungi</taxon>
        <taxon>Dikarya</taxon>
        <taxon>Ascomycota</taxon>
        <taxon>Pezizomycotina</taxon>
        <taxon>Leotiomycetes</taxon>
        <taxon>Helotiales</taxon>
        <taxon>Hyaloscyphaceae</taxon>
        <taxon>Hyaloscypha</taxon>
    </lineage>
</organism>
<dbReference type="AlphaFoldDB" id="A0A2J6Q0Q9"/>
<evidence type="ECO:0000313" key="4">
    <source>
        <dbReference type="EMBL" id="PMD19838.1"/>
    </source>
</evidence>
<dbReference type="OrthoDB" id="443402at2759"/>
<dbReference type="Pfam" id="PF25053">
    <property type="entry name" value="DUF7791"/>
    <property type="match status" value="1"/>
</dbReference>
<feature type="domain" description="DUF7791" evidence="3">
    <location>
        <begin position="278"/>
        <end position="399"/>
    </location>
</feature>
<feature type="domain" description="Nephrocystin 3-like N-terminal" evidence="2">
    <location>
        <begin position="4"/>
        <end position="167"/>
    </location>
</feature>